<name>A0A9N8S013_9BURK</name>
<dbReference type="PANTHER" id="PTHR30222">
    <property type="entry name" value="SPERMIDINE/PUTRESCINE-BINDING PERIPLASMIC PROTEIN"/>
    <property type="match status" value="1"/>
</dbReference>
<sequence length="445" mass="48840">MSEKKTTDARVETAATVVPETAAQAPEAAAPGGLSRRTFLKGAVAVAGITGFPYVHAQEKITLRYLGTAVNQSADIAKKFKEDTGIELQYIPLTTDDVTKRIITQPNSFDIADTEYFSLKKLIPSGTLVGLDAKKIKYADKITPVLTRGEIGGKKIGDQGTAPKKVMFLTGEHSTQFSASPTEWMTLIPTTYNADTLGIRPDLIKRPVSTWADLLNPEFKGKAALLNIPSIGIMDAAMALEASGKMKYGDKGNMTKQEIDGTIAALIEAKRAGQFRAFWRDFNESVNLMASGEVVIQSMWSPAVTKVRTMGVACTFQPLKEGYRAWASGFGLPRTLQGRKRDAAYEFINWFLDGWAGAYLMRQGYYSAVLETARPKMQAYEWDYWIEGKPAAQEIKAPDGQALEKAGATRDGGSYQTRMGAIACWNAVMDENIYMVQKWNEFIAA</sequence>
<reference evidence="2" key="1">
    <citation type="submission" date="2021-04" db="EMBL/GenBank/DDBJ databases">
        <authorList>
            <person name="Vanwijnsberghe S."/>
        </authorList>
    </citation>
    <scope>NUCLEOTIDE SEQUENCE</scope>
    <source>
        <strain evidence="2">LMG 31841</strain>
    </source>
</reference>
<dbReference type="InterPro" id="IPR006311">
    <property type="entry name" value="TAT_signal"/>
</dbReference>
<dbReference type="EMBL" id="CAJQZC010000008">
    <property type="protein sequence ID" value="CAG4911257.1"/>
    <property type="molecule type" value="Genomic_DNA"/>
</dbReference>
<evidence type="ECO:0008006" key="4">
    <source>
        <dbReference type="Google" id="ProtNLM"/>
    </source>
</evidence>
<protein>
    <recommendedName>
        <fullName evidence="4">ABC transporter substrate-binding protein</fullName>
    </recommendedName>
</protein>
<dbReference type="AlphaFoldDB" id="A0A9N8S013"/>
<dbReference type="Gene3D" id="3.40.190.10">
    <property type="entry name" value="Periplasmic binding protein-like II"/>
    <property type="match status" value="2"/>
</dbReference>
<organism evidence="2 3">
    <name type="scientific">Paraburkholderia saeva</name>
    <dbReference type="NCBI Taxonomy" id="2777537"/>
    <lineage>
        <taxon>Bacteria</taxon>
        <taxon>Pseudomonadati</taxon>
        <taxon>Pseudomonadota</taxon>
        <taxon>Betaproteobacteria</taxon>
        <taxon>Burkholderiales</taxon>
        <taxon>Burkholderiaceae</taxon>
        <taxon>Paraburkholderia</taxon>
    </lineage>
</organism>
<accession>A0A9N8S013</accession>
<proteinExistence type="predicted"/>
<dbReference type="PROSITE" id="PS51318">
    <property type="entry name" value="TAT"/>
    <property type="match status" value="1"/>
</dbReference>
<gene>
    <name evidence="2" type="ORF">LMG31841_04047</name>
</gene>
<dbReference type="PANTHER" id="PTHR30222:SF17">
    <property type="entry name" value="SPERMIDINE_PUTRESCINE-BINDING PERIPLASMIC PROTEIN"/>
    <property type="match status" value="1"/>
</dbReference>
<dbReference type="SUPFAM" id="SSF53850">
    <property type="entry name" value="Periplasmic binding protein-like II"/>
    <property type="match status" value="1"/>
</dbReference>
<comment type="caution">
    <text evidence="2">The sequence shown here is derived from an EMBL/GenBank/DDBJ whole genome shotgun (WGS) entry which is preliminary data.</text>
</comment>
<dbReference type="RefSeq" id="WP_228880653.1">
    <property type="nucleotide sequence ID" value="NZ_CAJQYX010000005.1"/>
</dbReference>
<evidence type="ECO:0000256" key="1">
    <source>
        <dbReference type="ARBA" id="ARBA00022729"/>
    </source>
</evidence>
<evidence type="ECO:0000313" key="3">
    <source>
        <dbReference type="Proteomes" id="UP000789704"/>
    </source>
</evidence>
<evidence type="ECO:0000313" key="2">
    <source>
        <dbReference type="EMBL" id="CAG4911257.1"/>
    </source>
</evidence>
<dbReference type="Pfam" id="PF13416">
    <property type="entry name" value="SBP_bac_8"/>
    <property type="match status" value="1"/>
</dbReference>
<dbReference type="InterPro" id="IPR006059">
    <property type="entry name" value="SBP"/>
</dbReference>
<dbReference type="Proteomes" id="UP000789704">
    <property type="component" value="Unassembled WGS sequence"/>
</dbReference>
<keyword evidence="1" id="KW-0732">Signal</keyword>
<keyword evidence="3" id="KW-1185">Reference proteome</keyword>